<dbReference type="RefSeq" id="WP_189091568.1">
    <property type="nucleotide sequence ID" value="NZ_BMQL01000020.1"/>
</dbReference>
<protein>
    <submittedName>
        <fullName evidence="1">Uncharacterized protein</fullName>
    </submittedName>
</protein>
<reference evidence="1" key="1">
    <citation type="journal article" date="2014" name="Int. J. Syst. Evol. Microbiol.">
        <title>Complete genome sequence of Corynebacterium casei LMG S-19264T (=DSM 44701T), isolated from a smear-ripened cheese.</title>
        <authorList>
            <consortium name="US DOE Joint Genome Institute (JGI-PGF)"/>
            <person name="Walter F."/>
            <person name="Albersmeier A."/>
            <person name="Kalinowski J."/>
            <person name="Ruckert C."/>
        </authorList>
    </citation>
    <scope>NUCLEOTIDE SEQUENCE</scope>
    <source>
        <strain evidence="1">JCM 31311</strain>
    </source>
</reference>
<accession>A0A918CCJ0</accession>
<dbReference type="AlphaFoldDB" id="A0A918CCJ0"/>
<organism evidence="1 2">
    <name type="scientific">Deinococcus ruber</name>
    <dbReference type="NCBI Taxonomy" id="1848197"/>
    <lineage>
        <taxon>Bacteria</taxon>
        <taxon>Thermotogati</taxon>
        <taxon>Deinococcota</taxon>
        <taxon>Deinococci</taxon>
        <taxon>Deinococcales</taxon>
        <taxon>Deinococcaceae</taxon>
        <taxon>Deinococcus</taxon>
    </lineage>
</organism>
<evidence type="ECO:0000313" key="2">
    <source>
        <dbReference type="Proteomes" id="UP000603865"/>
    </source>
</evidence>
<proteinExistence type="predicted"/>
<evidence type="ECO:0000313" key="1">
    <source>
        <dbReference type="EMBL" id="GGR17309.1"/>
    </source>
</evidence>
<keyword evidence="2" id="KW-1185">Reference proteome</keyword>
<reference evidence="1" key="2">
    <citation type="submission" date="2020-09" db="EMBL/GenBank/DDBJ databases">
        <authorList>
            <person name="Sun Q."/>
            <person name="Ohkuma M."/>
        </authorList>
    </citation>
    <scope>NUCLEOTIDE SEQUENCE</scope>
    <source>
        <strain evidence="1">JCM 31311</strain>
    </source>
</reference>
<dbReference type="EMBL" id="BMQL01000020">
    <property type="protein sequence ID" value="GGR17309.1"/>
    <property type="molecule type" value="Genomic_DNA"/>
</dbReference>
<gene>
    <name evidence="1" type="ORF">GCM10008957_32430</name>
</gene>
<dbReference type="Proteomes" id="UP000603865">
    <property type="component" value="Unassembled WGS sequence"/>
</dbReference>
<sequence length="325" mass="36603">MLIPPLLGSVLPVLTPADADLKGHHRQAAHTLVRHGMVQPSVLSTSDDWTGHLCSMRQLFSIRHLEVRTRLTHTDVIIEVHLSSPNNHAPPADLALHSFARQARRMDSSLLGLSLHLLSRLCRFTRPLLTPDTAITWAHVQVHGEWSSLMALEDDLNPRQTRQRLHREGLGTPEDAERWYDNSARAPTLPTLLRNNRDELFAQQLRRFLQQFATRPTSRGEAVCLQRLQTLLNCFTGALPALTLLSSLDNHTSSGLVFVQYAATRTTRHDHLEELYDHLNTLESDSLLHSVTLPLRQGSLLSRVMRAFKDVDQLAQRACTALVQA</sequence>
<comment type="caution">
    <text evidence="1">The sequence shown here is derived from an EMBL/GenBank/DDBJ whole genome shotgun (WGS) entry which is preliminary data.</text>
</comment>
<name>A0A918CCJ0_9DEIO</name>